<feature type="transmembrane region" description="Helical" evidence="7">
    <location>
        <begin position="351"/>
        <end position="372"/>
    </location>
</feature>
<dbReference type="Pfam" id="PF03798">
    <property type="entry name" value="TRAM_LAG1_CLN8"/>
    <property type="match status" value="1"/>
</dbReference>
<dbReference type="InterPro" id="IPR006634">
    <property type="entry name" value="TLC-dom"/>
</dbReference>
<dbReference type="GeneID" id="89989911"/>
<dbReference type="PANTHER" id="PTHR12560:SF0">
    <property type="entry name" value="LD18904P"/>
    <property type="match status" value="1"/>
</dbReference>
<comment type="similarity">
    <text evidence="2">Belongs to the sphingosine N-acyltransferase family.</text>
</comment>
<feature type="compositionally biased region" description="Basic and acidic residues" evidence="6">
    <location>
        <begin position="417"/>
        <end position="427"/>
    </location>
</feature>
<comment type="subcellular location">
    <subcellularLocation>
        <location evidence="1">Membrane</location>
        <topology evidence="1">Multi-pass membrane protein</topology>
    </subcellularLocation>
</comment>
<keyword evidence="4 7" id="KW-1133">Transmembrane helix</keyword>
<evidence type="ECO:0000256" key="4">
    <source>
        <dbReference type="ARBA" id="ARBA00022989"/>
    </source>
</evidence>
<dbReference type="EMBL" id="CP143810">
    <property type="protein sequence ID" value="WVO21824.1"/>
    <property type="molecule type" value="Genomic_DNA"/>
</dbReference>
<evidence type="ECO:0000256" key="5">
    <source>
        <dbReference type="ARBA" id="ARBA00023136"/>
    </source>
</evidence>
<dbReference type="PANTHER" id="PTHR12560">
    <property type="entry name" value="LONGEVITY ASSURANCE FACTOR 1 LAG1"/>
    <property type="match status" value="1"/>
</dbReference>
<organism evidence="9 10">
    <name type="scientific">Cryptococcus decagattii</name>
    <dbReference type="NCBI Taxonomy" id="1859122"/>
    <lineage>
        <taxon>Eukaryota</taxon>
        <taxon>Fungi</taxon>
        <taxon>Dikarya</taxon>
        <taxon>Basidiomycota</taxon>
        <taxon>Agaricomycotina</taxon>
        <taxon>Tremellomycetes</taxon>
        <taxon>Tremellales</taxon>
        <taxon>Cryptococcaceae</taxon>
        <taxon>Cryptococcus</taxon>
        <taxon>Cryptococcus gattii species complex</taxon>
    </lineage>
</organism>
<reference evidence="9 10" key="1">
    <citation type="submission" date="2024-01" db="EMBL/GenBank/DDBJ databases">
        <title>Comparative genomics of Cryptococcus and Kwoniella reveals pathogenesis evolution and contrasting modes of karyotype evolution via chromosome fusion or intercentromeric recombination.</title>
        <authorList>
            <person name="Coelho M.A."/>
            <person name="David-Palma M."/>
            <person name="Shea T."/>
            <person name="Bowers K."/>
            <person name="McGinley-Smith S."/>
            <person name="Mohammad A.W."/>
            <person name="Gnirke A."/>
            <person name="Yurkov A.M."/>
            <person name="Nowrousian M."/>
            <person name="Sun S."/>
            <person name="Cuomo C.A."/>
            <person name="Heitman J."/>
        </authorList>
    </citation>
    <scope>NUCLEOTIDE SEQUENCE [LARGE SCALE GENOMIC DNA]</scope>
    <source>
        <strain evidence="9 10">7685027</strain>
    </source>
</reference>
<evidence type="ECO:0000313" key="9">
    <source>
        <dbReference type="EMBL" id="WVO21824.1"/>
    </source>
</evidence>
<evidence type="ECO:0000259" key="8">
    <source>
        <dbReference type="SMART" id="SM00724"/>
    </source>
</evidence>
<dbReference type="RefSeq" id="XP_064721063.1">
    <property type="nucleotide sequence ID" value="XM_064864991.1"/>
</dbReference>
<gene>
    <name evidence="9" type="ORF">IAS62_003138</name>
</gene>
<evidence type="ECO:0000256" key="2">
    <source>
        <dbReference type="ARBA" id="ARBA00009808"/>
    </source>
</evidence>
<protein>
    <recommendedName>
        <fullName evidence="8">TLC domain-containing protein</fullName>
    </recommendedName>
</protein>
<feature type="domain" description="TLC" evidence="8">
    <location>
        <begin position="189"/>
        <end position="382"/>
    </location>
</feature>
<feature type="transmembrane region" description="Helical" evidence="7">
    <location>
        <begin position="264"/>
        <end position="284"/>
    </location>
</feature>
<dbReference type="SMART" id="SM00724">
    <property type="entry name" value="TLC"/>
    <property type="match status" value="1"/>
</dbReference>
<proteinExistence type="inferred from homology"/>
<keyword evidence="5 7" id="KW-0472">Membrane</keyword>
<keyword evidence="10" id="KW-1185">Reference proteome</keyword>
<evidence type="ECO:0000256" key="3">
    <source>
        <dbReference type="ARBA" id="ARBA00022692"/>
    </source>
</evidence>
<accession>A0ABZ2AVD3</accession>
<name>A0ABZ2AVD3_9TREE</name>
<feature type="compositionally biased region" description="Acidic residues" evidence="6">
    <location>
        <begin position="390"/>
        <end position="402"/>
    </location>
</feature>
<evidence type="ECO:0000256" key="1">
    <source>
        <dbReference type="ARBA" id="ARBA00004141"/>
    </source>
</evidence>
<evidence type="ECO:0000256" key="6">
    <source>
        <dbReference type="SAM" id="MobiDB-lite"/>
    </source>
</evidence>
<evidence type="ECO:0000313" key="10">
    <source>
        <dbReference type="Proteomes" id="UP001432216"/>
    </source>
</evidence>
<keyword evidence="3 7" id="KW-0812">Transmembrane</keyword>
<feature type="region of interest" description="Disordered" evidence="6">
    <location>
        <begin position="387"/>
        <end position="427"/>
    </location>
</feature>
<evidence type="ECO:0000256" key="7">
    <source>
        <dbReference type="SAM" id="Phobius"/>
    </source>
</evidence>
<dbReference type="Proteomes" id="UP001432216">
    <property type="component" value="Chromosome 5"/>
</dbReference>
<dbReference type="InterPro" id="IPR016439">
    <property type="entry name" value="Lag1/Lac1-like"/>
</dbReference>
<sequence length="427" mass="49252">MGCNRLSREQIEARTKFLVRGLTHLFELCQSNRRKLRALSYSPSKKPPPPPHHPLIIRSTTHELASWTTLLLPHVALRTWRQHGIQPHRLRHPALIHSHVPESLRPFVTCPIPSPTLSPTRPAQTLYDKGPQDAYFVVFWAIAFTVLREVCMKGLFSPFMRICLRSPPKIKGQEREYAKARKKREHIVTRFAEQGWSWLYCSVYWTFGVIVLRQNPSPTSPEQLWGTYPPSLSLHLPSFTISPSLVGGSPAARYHCEKRRRDHWQMFGHHILTITLIVGSYVMNFTQVGVLIHCLMDFCDILLPLAKMCSLSLLSTLRPHIRRLPHSWFITRQIIPFEWAPEQGRFLTYRVYIGFVAMLSILWILATAWFYMACNVAIRVVRGMGAEDSRSDDEDEDEEDALEQVPESVGTSTATKSQEEADLRRRK</sequence>